<sequence>MEEVGDDLRYNPRSNRGRRRQVGESTSYRNQQMRDAQRALRARKQQYLLDLEAKNKELQLENIALKQQIQNQLNDSLSIPVPPTTDTYFSPDIPCLNPRCVAKILEMQTQISKLNSQISPPVSTVGNPEQVTNLQNEVSLDWLLGNTATDSSASQFEVPHSENNGNGTIQLENIVDNTSFFDRIWNFGGNNSASFLPIQENLSRSAEECFGPVQIEPYKSMIKALPSIKDSKVVDRAFDLMVAEYGRKQCAPPDFSKTKIESDFISFAPHRAAAYCEALKKIPSLDASHHEIDALSTVLIGYKEFDLEGFFRFQLQSHALLTKCNSEEDAVKFWAAVEHIRHPKDEELDELLAGIEAVTI</sequence>
<feature type="compositionally biased region" description="Polar residues" evidence="2">
    <location>
        <begin position="23"/>
        <end position="34"/>
    </location>
</feature>
<dbReference type="InterPro" id="IPR046347">
    <property type="entry name" value="bZIP_sf"/>
</dbReference>
<evidence type="ECO:0000256" key="1">
    <source>
        <dbReference type="SAM" id="Coils"/>
    </source>
</evidence>
<evidence type="ECO:0000256" key="2">
    <source>
        <dbReference type="SAM" id="MobiDB-lite"/>
    </source>
</evidence>
<dbReference type="Proteomes" id="UP001211907">
    <property type="component" value="Unassembled WGS sequence"/>
</dbReference>
<feature type="region of interest" description="Disordered" evidence="2">
    <location>
        <begin position="1"/>
        <end position="37"/>
    </location>
</feature>
<evidence type="ECO:0008006" key="5">
    <source>
        <dbReference type="Google" id="ProtNLM"/>
    </source>
</evidence>
<organism evidence="3 4">
    <name type="scientific">Physocladia obscura</name>
    <dbReference type="NCBI Taxonomy" id="109957"/>
    <lineage>
        <taxon>Eukaryota</taxon>
        <taxon>Fungi</taxon>
        <taxon>Fungi incertae sedis</taxon>
        <taxon>Chytridiomycota</taxon>
        <taxon>Chytridiomycota incertae sedis</taxon>
        <taxon>Chytridiomycetes</taxon>
        <taxon>Chytridiales</taxon>
        <taxon>Chytriomycetaceae</taxon>
        <taxon>Physocladia</taxon>
    </lineage>
</organism>
<keyword evidence="1" id="KW-0175">Coiled coil</keyword>
<keyword evidence="4" id="KW-1185">Reference proteome</keyword>
<feature type="coiled-coil region" evidence="1">
    <location>
        <begin position="41"/>
        <end position="75"/>
    </location>
</feature>
<proteinExistence type="predicted"/>
<dbReference type="Gene3D" id="1.20.5.170">
    <property type="match status" value="1"/>
</dbReference>
<protein>
    <recommendedName>
        <fullName evidence="5">BZIP domain-containing protein</fullName>
    </recommendedName>
</protein>
<name>A0AAD5T416_9FUNG</name>
<dbReference type="CDD" id="cd14688">
    <property type="entry name" value="bZIP_YAP"/>
    <property type="match status" value="1"/>
</dbReference>
<accession>A0AAD5T416</accession>
<dbReference type="AlphaFoldDB" id="A0AAD5T416"/>
<dbReference type="EMBL" id="JADGJH010000469">
    <property type="protein sequence ID" value="KAJ3128346.1"/>
    <property type="molecule type" value="Genomic_DNA"/>
</dbReference>
<evidence type="ECO:0000313" key="4">
    <source>
        <dbReference type="Proteomes" id="UP001211907"/>
    </source>
</evidence>
<comment type="caution">
    <text evidence="3">The sequence shown here is derived from an EMBL/GenBank/DDBJ whole genome shotgun (WGS) entry which is preliminary data.</text>
</comment>
<feature type="compositionally biased region" description="Basic and acidic residues" evidence="2">
    <location>
        <begin position="1"/>
        <end position="10"/>
    </location>
</feature>
<reference evidence="3" key="1">
    <citation type="submission" date="2020-05" db="EMBL/GenBank/DDBJ databases">
        <title>Phylogenomic resolution of chytrid fungi.</title>
        <authorList>
            <person name="Stajich J.E."/>
            <person name="Amses K."/>
            <person name="Simmons R."/>
            <person name="Seto K."/>
            <person name="Myers J."/>
            <person name="Bonds A."/>
            <person name="Quandt C.A."/>
            <person name="Barry K."/>
            <person name="Liu P."/>
            <person name="Grigoriev I."/>
            <person name="Longcore J.E."/>
            <person name="James T.Y."/>
        </authorList>
    </citation>
    <scope>NUCLEOTIDE SEQUENCE</scope>
    <source>
        <strain evidence="3">JEL0513</strain>
    </source>
</reference>
<dbReference type="GO" id="GO:0003700">
    <property type="term" value="F:DNA-binding transcription factor activity"/>
    <property type="evidence" value="ECO:0007669"/>
    <property type="project" value="InterPro"/>
</dbReference>
<evidence type="ECO:0000313" key="3">
    <source>
        <dbReference type="EMBL" id="KAJ3128346.1"/>
    </source>
</evidence>
<gene>
    <name evidence="3" type="ORF">HK100_009218</name>
</gene>
<dbReference type="SUPFAM" id="SSF57959">
    <property type="entry name" value="Leucine zipper domain"/>
    <property type="match status" value="1"/>
</dbReference>